<dbReference type="Proteomes" id="UP001176478">
    <property type="component" value="Unassembled WGS sequence"/>
</dbReference>
<proteinExistence type="predicted"/>
<sequence length="143" mass="15701">MNIHRNLGASHNPMQIGPPSITIHVAPKGSPIYNHLGEDIGNTSQWGHTYISIRGVSPVTHNYEQISMGLSLGEDWGTSKDNLSFNDHVRYKSASTLTITSNNQQFFSHSLIAGTITSYSHTVSLPTIDLGEISWGWFHGLSL</sequence>
<name>A0ABT9ANH5_9GAMM</name>
<comment type="caution">
    <text evidence="1">The sequence shown here is derived from an EMBL/GenBank/DDBJ whole genome shotgun (WGS) entry which is preliminary data.</text>
</comment>
<protein>
    <submittedName>
        <fullName evidence="1">Uncharacterized protein</fullName>
    </submittedName>
</protein>
<evidence type="ECO:0000313" key="1">
    <source>
        <dbReference type="EMBL" id="MDO7855963.1"/>
    </source>
</evidence>
<evidence type="ECO:0000313" key="2">
    <source>
        <dbReference type="Proteomes" id="UP001176478"/>
    </source>
</evidence>
<accession>A0ABT9ANH5</accession>
<gene>
    <name evidence="1" type="ORF">Q5E86_06195</name>
</gene>
<reference evidence="1" key="2">
    <citation type="journal article" date="2024" name="Int. J. Antimicrob. Agents">
        <title>Identification of a novel Providencia species showing multi-drug-resistant in three patients with hospital-acquired infection.</title>
        <authorList>
            <person name="Yang W."/>
            <person name="Chen J."/>
            <person name="Yang F."/>
            <person name="Ji P."/>
            <person name="Shen S."/>
            <person name="Yin D."/>
            <person name="Hu F."/>
        </authorList>
    </citation>
    <scope>NUCLEOTIDE SEQUENCE</scope>
    <source>
        <strain evidence="1">CRE-138-0111</strain>
    </source>
</reference>
<organism evidence="1 2">
    <name type="scientific">Providencia huashanensis</name>
    <dbReference type="NCBI Taxonomy" id="3037798"/>
    <lineage>
        <taxon>Bacteria</taxon>
        <taxon>Pseudomonadati</taxon>
        <taxon>Pseudomonadota</taxon>
        <taxon>Gammaproteobacteria</taxon>
        <taxon>Enterobacterales</taxon>
        <taxon>Morganellaceae</taxon>
        <taxon>Providencia</taxon>
    </lineage>
</organism>
<keyword evidence="2" id="KW-1185">Reference proteome</keyword>
<reference evidence="1" key="1">
    <citation type="submission" date="2023-07" db="EMBL/GenBank/DDBJ databases">
        <authorList>
            <person name="Yang W."/>
            <person name="Chen J."/>
            <person name="Ji P."/>
            <person name="Hu F."/>
        </authorList>
    </citation>
    <scope>NUCLEOTIDE SEQUENCE</scope>
    <source>
        <strain evidence="1">CRE-138-0111</strain>
    </source>
</reference>
<dbReference type="EMBL" id="JAUQTG010000002">
    <property type="protein sequence ID" value="MDO7855963.1"/>
    <property type="molecule type" value="Genomic_DNA"/>
</dbReference>